<feature type="non-terminal residue" evidence="1">
    <location>
        <position position="1"/>
    </location>
</feature>
<organism evidence="1">
    <name type="scientific">gut metagenome</name>
    <dbReference type="NCBI Taxonomy" id="749906"/>
    <lineage>
        <taxon>unclassified sequences</taxon>
        <taxon>metagenomes</taxon>
        <taxon>organismal metagenomes</taxon>
    </lineage>
</organism>
<dbReference type="EMBL" id="AMCI01004013">
    <property type="protein sequence ID" value="EJW98996.1"/>
    <property type="molecule type" value="Genomic_DNA"/>
</dbReference>
<accession>J9FVG3</accession>
<gene>
    <name evidence="1" type="ORF">EVA_12896</name>
</gene>
<sequence length="71" mass="8650">GMLDDDYDKHIDAFWYGFAHYMRELSDRCRLDLRSFRCYCKDIDGRLRNACWELALRMDDVQAKDFAKKFE</sequence>
<comment type="caution">
    <text evidence="1">The sequence shown here is derived from an EMBL/GenBank/DDBJ whole genome shotgun (WGS) entry which is preliminary data.</text>
</comment>
<name>J9FVG3_9ZZZZ</name>
<reference evidence="1" key="1">
    <citation type="journal article" date="2012" name="PLoS ONE">
        <title>Gene sets for utilization of primary and secondary nutrition supplies in the distal gut of endangered iberian lynx.</title>
        <authorList>
            <person name="Alcaide M."/>
            <person name="Messina E."/>
            <person name="Richter M."/>
            <person name="Bargiela R."/>
            <person name="Peplies J."/>
            <person name="Huws S.A."/>
            <person name="Newbold C.J."/>
            <person name="Golyshin P.N."/>
            <person name="Simon M.A."/>
            <person name="Lopez G."/>
            <person name="Yakimov M.M."/>
            <person name="Ferrer M."/>
        </authorList>
    </citation>
    <scope>NUCLEOTIDE SEQUENCE</scope>
</reference>
<evidence type="ECO:0000313" key="1">
    <source>
        <dbReference type="EMBL" id="EJW98996.1"/>
    </source>
</evidence>
<dbReference type="AlphaFoldDB" id="J9FVG3"/>
<proteinExistence type="predicted"/>
<protein>
    <submittedName>
        <fullName evidence="1">Uncharacterized protein</fullName>
    </submittedName>
</protein>